<dbReference type="Proteomes" id="UP000053260">
    <property type="component" value="Unassembled WGS sequence"/>
</dbReference>
<proteinExistence type="predicted"/>
<dbReference type="RefSeq" id="WP_067018564.1">
    <property type="nucleotide sequence ID" value="NZ_KQ949078.1"/>
</dbReference>
<comment type="caution">
    <text evidence="2">The sequence shown here is derived from an EMBL/GenBank/DDBJ whole genome shotgun (WGS) entry which is preliminary data.</text>
</comment>
<sequence length="65" mass="6920">MTEVVSPFWKSSYTTGEGQCVEVAFTSTGGRAVRDSKNQHGPSLYLSPEGWHAFLSGAKDGALGQ</sequence>
<reference evidence="2 3" key="1">
    <citation type="submission" date="2015-10" db="EMBL/GenBank/DDBJ databases">
        <title>Draft genome sequence of Streptomyces sp. RV15, isolated from a marine sponge.</title>
        <authorList>
            <person name="Ruckert C."/>
            <person name="Abdelmohsen U.R."/>
            <person name="Winkler A."/>
            <person name="Hentschel U."/>
            <person name="Kalinowski J."/>
            <person name="Kampfer P."/>
            <person name="Glaeser S."/>
        </authorList>
    </citation>
    <scope>NUCLEOTIDE SEQUENCE [LARGE SCALE GENOMIC DNA]</scope>
    <source>
        <strain evidence="2 3">RV15</strain>
    </source>
</reference>
<dbReference type="EMBL" id="LMXB01000025">
    <property type="protein sequence ID" value="KUO21281.1"/>
    <property type="molecule type" value="Genomic_DNA"/>
</dbReference>
<gene>
    <name evidence="2" type="ORF">AQJ91_09925</name>
</gene>
<protein>
    <submittedName>
        <fullName evidence="2">Toxin-antitoxin system, toxin component</fullName>
    </submittedName>
</protein>
<dbReference type="AlphaFoldDB" id="A0A101V2H2"/>
<name>A0A101V2H2_9ACTN</name>
<accession>A0A101V2H2</accession>
<dbReference type="STRING" id="909626.AQJ91_09925"/>
<evidence type="ECO:0000313" key="2">
    <source>
        <dbReference type="EMBL" id="KUO21281.1"/>
    </source>
</evidence>
<feature type="domain" description="DUF397" evidence="1">
    <location>
        <begin position="10"/>
        <end position="59"/>
    </location>
</feature>
<dbReference type="InterPro" id="IPR007278">
    <property type="entry name" value="DUF397"/>
</dbReference>
<evidence type="ECO:0000259" key="1">
    <source>
        <dbReference type="Pfam" id="PF04149"/>
    </source>
</evidence>
<dbReference type="Pfam" id="PF04149">
    <property type="entry name" value="DUF397"/>
    <property type="match status" value="1"/>
</dbReference>
<dbReference type="OrthoDB" id="4327125at2"/>
<evidence type="ECO:0000313" key="3">
    <source>
        <dbReference type="Proteomes" id="UP000053260"/>
    </source>
</evidence>
<organism evidence="2 3">
    <name type="scientific">Streptomyces dysideae</name>
    <dbReference type="NCBI Taxonomy" id="909626"/>
    <lineage>
        <taxon>Bacteria</taxon>
        <taxon>Bacillati</taxon>
        <taxon>Actinomycetota</taxon>
        <taxon>Actinomycetes</taxon>
        <taxon>Kitasatosporales</taxon>
        <taxon>Streptomycetaceae</taxon>
        <taxon>Streptomyces</taxon>
    </lineage>
</organism>
<keyword evidence="3" id="KW-1185">Reference proteome</keyword>